<dbReference type="OrthoDB" id="9800582at2"/>
<evidence type="ECO:0000313" key="6">
    <source>
        <dbReference type="EMBL" id="RVV99204.1"/>
    </source>
</evidence>
<feature type="binding site" evidence="3">
    <location>
        <begin position="88"/>
        <end position="91"/>
    </location>
    <ligand>
        <name>NAD(+)</name>
        <dbReference type="ChEBI" id="CHEBI:57540"/>
    </ligand>
</feature>
<comment type="similarity">
    <text evidence="3">Belongs to the sirtuin family. Class III subfamily.</text>
</comment>
<comment type="catalytic activity">
    <reaction evidence="3">
        <text>N(6)-acetyl-L-lysyl-[protein] + NAD(+) + H2O = 2''-O-acetyl-ADP-D-ribose + nicotinamide + L-lysyl-[protein]</text>
        <dbReference type="Rhea" id="RHEA:43636"/>
        <dbReference type="Rhea" id="RHEA-COMP:9752"/>
        <dbReference type="Rhea" id="RHEA-COMP:10731"/>
        <dbReference type="ChEBI" id="CHEBI:15377"/>
        <dbReference type="ChEBI" id="CHEBI:17154"/>
        <dbReference type="ChEBI" id="CHEBI:29969"/>
        <dbReference type="ChEBI" id="CHEBI:57540"/>
        <dbReference type="ChEBI" id="CHEBI:61930"/>
        <dbReference type="ChEBI" id="CHEBI:83767"/>
        <dbReference type="EC" id="2.3.1.286"/>
    </reaction>
</comment>
<dbReference type="GO" id="GO:0008270">
    <property type="term" value="F:zinc ion binding"/>
    <property type="evidence" value="ECO:0007669"/>
    <property type="project" value="UniProtKB-UniRule"/>
</dbReference>
<evidence type="ECO:0000256" key="1">
    <source>
        <dbReference type="ARBA" id="ARBA00022679"/>
    </source>
</evidence>
<dbReference type="AlphaFoldDB" id="A0A438AKN9"/>
<protein>
    <recommendedName>
        <fullName evidence="3">NAD-dependent protein deacylase</fullName>
        <ecNumber evidence="3">2.3.1.286</ecNumber>
    </recommendedName>
    <alternativeName>
        <fullName evidence="3">Regulatory protein SIR2 homolog</fullName>
    </alternativeName>
</protein>
<dbReference type="HAMAP" id="MF_01121">
    <property type="entry name" value="Sirtuin_ClassIII"/>
    <property type="match status" value="1"/>
</dbReference>
<dbReference type="PROSITE" id="PS50305">
    <property type="entry name" value="SIRTUIN"/>
    <property type="match status" value="1"/>
</dbReference>
<evidence type="ECO:0000256" key="2">
    <source>
        <dbReference type="ARBA" id="ARBA00023027"/>
    </source>
</evidence>
<evidence type="ECO:0000313" key="7">
    <source>
        <dbReference type="Proteomes" id="UP000285908"/>
    </source>
</evidence>
<keyword evidence="2 3" id="KW-0520">NAD</keyword>
<accession>A0A438AKN9</accession>
<evidence type="ECO:0000256" key="4">
    <source>
        <dbReference type="PROSITE-ProRule" id="PRU00236"/>
    </source>
</evidence>
<comment type="caution">
    <text evidence="6">The sequence shown here is derived from an EMBL/GenBank/DDBJ whole genome shotgun (WGS) entry which is preliminary data.</text>
</comment>
<feature type="binding site" evidence="3 4">
    <location>
        <position position="136"/>
    </location>
    <ligand>
        <name>Zn(2+)</name>
        <dbReference type="ChEBI" id="CHEBI:29105"/>
    </ligand>
</feature>
<dbReference type="GO" id="GO:0036054">
    <property type="term" value="F:protein-malonyllysine demalonylase activity"/>
    <property type="evidence" value="ECO:0007669"/>
    <property type="project" value="InterPro"/>
</dbReference>
<dbReference type="GO" id="GO:0017136">
    <property type="term" value="F:histone deacetylase activity, NAD-dependent"/>
    <property type="evidence" value="ECO:0007669"/>
    <property type="project" value="TreeGrafter"/>
</dbReference>
<dbReference type="InterPro" id="IPR003000">
    <property type="entry name" value="Sirtuin"/>
</dbReference>
<feature type="binding site" evidence="3 4">
    <location>
        <position position="117"/>
    </location>
    <ligand>
        <name>Zn(2+)</name>
        <dbReference type="ChEBI" id="CHEBI:29105"/>
    </ligand>
</feature>
<dbReference type="InterPro" id="IPR026591">
    <property type="entry name" value="Sirtuin_cat_small_dom_sf"/>
</dbReference>
<dbReference type="EMBL" id="RQXX01000001">
    <property type="protein sequence ID" value="RVV99204.1"/>
    <property type="molecule type" value="Genomic_DNA"/>
</dbReference>
<dbReference type="GO" id="GO:0070403">
    <property type="term" value="F:NAD+ binding"/>
    <property type="evidence" value="ECO:0007669"/>
    <property type="project" value="UniProtKB-UniRule"/>
</dbReference>
<feature type="binding site" evidence="3">
    <location>
        <position position="56"/>
    </location>
    <ligand>
        <name>substrate</name>
    </ligand>
</feature>
<feature type="domain" description="Deacetylase sirtuin-type" evidence="5">
    <location>
        <begin position="1"/>
        <end position="230"/>
    </location>
</feature>
<keyword evidence="3 4" id="KW-0479">Metal-binding</keyword>
<dbReference type="EC" id="2.3.1.286" evidence="3"/>
<feature type="binding site" evidence="3 4">
    <location>
        <position position="133"/>
    </location>
    <ligand>
        <name>Zn(2+)</name>
        <dbReference type="ChEBI" id="CHEBI:29105"/>
    </ligand>
</feature>
<dbReference type="GO" id="GO:0005737">
    <property type="term" value="C:cytoplasm"/>
    <property type="evidence" value="ECO:0007669"/>
    <property type="project" value="UniProtKB-SubCell"/>
</dbReference>
<dbReference type="Gene3D" id="3.30.1600.10">
    <property type="entry name" value="SIR2/SIRT2 'Small Domain"/>
    <property type="match status" value="1"/>
</dbReference>
<dbReference type="SUPFAM" id="SSF52467">
    <property type="entry name" value="DHS-like NAD/FAD-binding domain"/>
    <property type="match status" value="1"/>
</dbReference>
<feature type="binding site" evidence="3">
    <location>
        <position position="53"/>
    </location>
    <ligand>
        <name>substrate</name>
    </ligand>
</feature>
<evidence type="ECO:0000259" key="5">
    <source>
        <dbReference type="PROSITE" id="PS50305"/>
    </source>
</evidence>
<keyword evidence="3 4" id="KW-0862">Zinc</keyword>
<gene>
    <name evidence="3" type="primary">cobB</name>
    <name evidence="6" type="ORF">EKE94_00460</name>
</gene>
<comment type="function">
    <text evidence="3">NAD-dependent lysine deacetylase and desuccinylase that specifically removes acetyl and succinyl groups on target proteins. Modulates the activities of several proteins which are inactive in their acylated form.</text>
</comment>
<dbReference type="PANTHER" id="PTHR11085:SF4">
    <property type="entry name" value="NAD-DEPENDENT PROTEIN DEACYLASE"/>
    <property type="match status" value="1"/>
</dbReference>
<feature type="binding site" evidence="3 4">
    <location>
        <position position="114"/>
    </location>
    <ligand>
        <name>Zn(2+)</name>
        <dbReference type="ChEBI" id="CHEBI:29105"/>
    </ligand>
</feature>
<dbReference type="InterPro" id="IPR029035">
    <property type="entry name" value="DHS-like_NAD/FAD-binding_dom"/>
</dbReference>
<dbReference type="GO" id="GO:0036055">
    <property type="term" value="F:protein-succinyllysine desuccinylase activity"/>
    <property type="evidence" value="ECO:0007669"/>
    <property type="project" value="UniProtKB-UniRule"/>
</dbReference>
<dbReference type="Proteomes" id="UP000285908">
    <property type="component" value="Unassembled WGS sequence"/>
</dbReference>
<reference evidence="6 7" key="1">
    <citation type="submission" date="2018-11" db="EMBL/GenBank/DDBJ databases">
        <title>Mesobaculum littorinae gen. nov., sp. nov., isolated from Littorina scabra that represents a novel genus of the order Rhodobacteraceae.</title>
        <authorList>
            <person name="Li F."/>
        </authorList>
    </citation>
    <scope>NUCLEOTIDE SEQUENCE [LARGE SCALE GENOMIC DNA]</scope>
    <source>
        <strain evidence="6 7">M0103</strain>
    </source>
</reference>
<keyword evidence="3" id="KW-0963">Cytoplasm</keyword>
<keyword evidence="1" id="KW-0808">Transferase</keyword>
<comment type="subcellular location">
    <subcellularLocation>
        <location evidence="3">Cytoplasm</location>
    </subcellularLocation>
</comment>
<evidence type="ECO:0000256" key="3">
    <source>
        <dbReference type="HAMAP-Rule" id="MF_01121"/>
    </source>
</evidence>
<comment type="cofactor">
    <cofactor evidence="3">
        <name>Zn(2+)</name>
        <dbReference type="ChEBI" id="CHEBI:29105"/>
    </cofactor>
    <text evidence="3">Binds 1 zinc ion per subunit.</text>
</comment>
<proteinExistence type="inferred from homology"/>
<dbReference type="InterPro" id="IPR027546">
    <property type="entry name" value="Sirtuin_class_III"/>
</dbReference>
<dbReference type="PANTHER" id="PTHR11085">
    <property type="entry name" value="NAD-DEPENDENT PROTEIN DEACYLASE SIRTUIN-5, MITOCHONDRIAL-RELATED"/>
    <property type="match status" value="1"/>
</dbReference>
<keyword evidence="7" id="KW-1185">Reference proteome</keyword>
<feature type="binding site" evidence="3">
    <location>
        <position position="215"/>
    </location>
    <ligand>
        <name>NAD(+)</name>
        <dbReference type="ChEBI" id="CHEBI:57540"/>
    </ligand>
</feature>
<feature type="binding site" evidence="3">
    <location>
        <begin position="9"/>
        <end position="28"/>
    </location>
    <ligand>
        <name>NAD(+)</name>
        <dbReference type="ChEBI" id="CHEBI:57540"/>
    </ligand>
</feature>
<feature type="binding site" evidence="3">
    <location>
        <begin position="198"/>
        <end position="200"/>
    </location>
    <ligand>
        <name>NAD(+)</name>
        <dbReference type="ChEBI" id="CHEBI:57540"/>
    </ligand>
</feature>
<sequence>MMRMVVLTGAGVSAESGLGTFRDKGGIWARYDLSEVATPEGFARDPGRVHDFYNLRRAQAAESRPNTAHAALARLAQAMDGDLLFVTQNVDDLHDRAGTPGVLHMHGRLDTALCAACGARWTAPARMTPRDPCPTCSAHATRSDVVWFGEMPHGLDRIAGALEAADLFVAIGTSGSVYPAAGFAAGAQDAGARTLELNLAPSDAPGIDGGRYGPATVVVPAWVDEILGTTGGF</sequence>
<dbReference type="Gene3D" id="3.40.50.1220">
    <property type="entry name" value="TPP-binding domain"/>
    <property type="match status" value="1"/>
</dbReference>
<dbReference type="InterPro" id="IPR050134">
    <property type="entry name" value="NAD-dep_sirtuin_deacylases"/>
</dbReference>
<dbReference type="InterPro" id="IPR026590">
    <property type="entry name" value="Ssirtuin_cat_dom"/>
</dbReference>
<organism evidence="6 7">
    <name type="scientific">Mesobaculum littorinae</name>
    <dbReference type="NCBI Taxonomy" id="2486419"/>
    <lineage>
        <taxon>Bacteria</taxon>
        <taxon>Pseudomonadati</taxon>
        <taxon>Pseudomonadota</taxon>
        <taxon>Alphaproteobacteria</taxon>
        <taxon>Rhodobacterales</taxon>
        <taxon>Roseobacteraceae</taxon>
        <taxon>Mesobaculum</taxon>
    </lineage>
</organism>
<feature type="binding site" evidence="3">
    <location>
        <begin position="172"/>
        <end position="174"/>
    </location>
    <ligand>
        <name>NAD(+)</name>
        <dbReference type="ChEBI" id="CHEBI:57540"/>
    </ligand>
</feature>
<comment type="catalytic activity">
    <reaction evidence="3">
        <text>N(6)-succinyl-L-lysyl-[protein] + NAD(+) + H2O = 2''-O-succinyl-ADP-D-ribose + nicotinamide + L-lysyl-[protein]</text>
        <dbReference type="Rhea" id="RHEA:47668"/>
        <dbReference type="Rhea" id="RHEA-COMP:9752"/>
        <dbReference type="Rhea" id="RHEA-COMP:11877"/>
        <dbReference type="ChEBI" id="CHEBI:15377"/>
        <dbReference type="ChEBI" id="CHEBI:17154"/>
        <dbReference type="ChEBI" id="CHEBI:29969"/>
        <dbReference type="ChEBI" id="CHEBI:57540"/>
        <dbReference type="ChEBI" id="CHEBI:87830"/>
        <dbReference type="ChEBI" id="CHEBI:87832"/>
    </reaction>
</comment>
<feature type="active site" description="Proton acceptor" evidence="3 4">
    <location>
        <position position="106"/>
    </location>
</feature>
<name>A0A438AKN9_9RHOB</name>
<dbReference type="Pfam" id="PF02146">
    <property type="entry name" value="SIR2"/>
    <property type="match status" value="1"/>
</dbReference>
<comment type="domain">
    <text evidence="3">2 residues (Tyr-53 and Arg-56) present in a large hydrophobic pocket are probably involved in substrate specificity. They are important for desuccinylation activity, but dispensable for deacetylation activity.</text>
</comment>